<evidence type="ECO:0000256" key="11">
    <source>
        <dbReference type="ARBA" id="ARBA00031690"/>
    </source>
</evidence>
<sequence>MSNIIQSTGSYPRRVHSVLSTFSYVFVDIGIDLAHFVDTVKANFDPDTRLALVATIQFVTSLQTAKKAMEQHGFRVCIPHCPPLSPGELLGCTSPRIQNADAVLYLGDGRFHLESVMIANPLLPAYRYDPYDKSITQEFYDHKLMRQRRKAAIDVAKSAKRFGLILGRFTGVGPHLSLATAQSV</sequence>
<evidence type="ECO:0000256" key="8">
    <source>
        <dbReference type="ARBA" id="ARBA00022723"/>
    </source>
</evidence>
<dbReference type="Gene3D" id="3.40.50.11840">
    <property type="entry name" value="Diphthamide synthesis DPH1/DPH2 domain 1"/>
    <property type="match status" value="1"/>
</dbReference>
<keyword evidence="7" id="KW-0949">S-adenosyl-L-methionine</keyword>
<comment type="similarity">
    <text evidence="3">Belongs to the DPH1/DPH2 family. DPH1 subfamily.</text>
</comment>
<evidence type="ECO:0000256" key="7">
    <source>
        <dbReference type="ARBA" id="ARBA00022691"/>
    </source>
</evidence>
<gene>
    <name evidence="15" type="ORF">ECPE_LOCUS13670</name>
</gene>
<dbReference type="Gene3D" id="3.40.50.11860">
    <property type="entry name" value="Diphthamide synthesis DPH1/DPH2 domain 3"/>
    <property type="match status" value="1"/>
</dbReference>
<reference evidence="17" key="1">
    <citation type="submission" date="2016-06" db="UniProtKB">
        <authorList>
            <consortium name="WormBaseParasite"/>
        </authorList>
    </citation>
    <scope>IDENTIFICATION</scope>
</reference>
<dbReference type="EMBL" id="UZAN01055644">
    <property type="protein sequence ID" value="VDP90942.1"/>
    <property type="molecule type" value="Genomic_DNA"/>
</dbReference>
<dbReference type="PIRSF" id="PIRSF004967">
    <property type="entry name" value="DPH1"/>
    <property type="match status" value="1"/>
</dbReference>
<evidence type="ECO:0000256" key="9">
    <source>
        <dbReference type="ARBA" id="ARBA00023004"/>
    </source>
</evidence>
<dbReference type="SFLD" id="SFLDS00032">
    <property type="entry name" value="Radical_SAM_3-amino-3-carboxyp"/>
    <property type="match status" value="1"/>
</dbReference>
<evidence type="ECO:0000256" key="1">
    <source>
        <dbReference type="ARBA" id="ARBA00001966"/>
    </source>
</evidence>
<dbReference type="InterPro" id="IPR042264">
    <property type="entry name" value="DPH1/DPH2_2"/>
</dbReference>
<dbReference type="UniPathway" id="UPA00559"/>
<dbReference type="GO" id="GO:0090560">
    <property type="term" value="F:2-(3-amino-3-carboxypropyl)histidine synthase activity"/>
    <property type="evidence" value="ECO:0007669"/>
    <property type="project" value="UniProtKB-EC"/>
</dbReference>
<name>A0A183B387_9TREM</name>
<dbReference type="PANTHER" id="PTHR10762:SF1">
    <property type="entry name" value="2-(3-AMINO-3-CARBOXYPROPYL)HISTIDINE SYNTHASE SUBUNIT 1"/>
    <property type="match status" value="1"/>
</dbReference>
<accession>A0A183B387</accession>
<keyword evidence="9" id="KW-0408">Iron</keyword>
<dbReference type="Proteomes" id="UP000272942">
    <property type="component" value="Unassembled WGS sequence"/>
</dbReference>
<dbReference type="AlphaFoldDB" id="A0A183B387"/>
<organism evidence="17">
    <name type="scientific">Echinostoma caproni</name>
    <dbReference type="NCBI Taxonomy" id="27848"/>
    <lineage>
        <taxon>Eukaryota</taxon>
        <taxon>Metazoa</taxon>
        <taxon>Spiralia</taxon>
        <taxon>Lophotrochozoa</taxon>
        <taxon>Platyhelminthes</taxon>
        <taxon>Trematoda</taxon>
        <taxon>Digenea</taxon>
        <taxon>Plagiorchiida</taxon>
        <taxon>Echinostomata</taxon>
        <taxon>Echinostomatoidea</taxon>
        <taxon>Echinostomatidae</taxon>
        <taxon>Echinostoma</taxon>
    </lineage>
</organism>
<dbReference type="InterPro" id="IPR016435">
    <property type="entry name" value="DPH1/DPH2"/>
</dbReference>
<dbReference type="GO" id="GO:0046872">
    <property type="term" value="F:metal ion binding"/>
    <property type="evidence" value="ECO:0007669"/>
    <property type="project" value="UniProtKB-KW"/>
</dbReference>
<dbReference type="InterPro" id="IPR042265">
    <property type="entry name" value="DPH1/DPH2_3"/>
</dbReference>
<dbReference type="InterPro" id="IPR042263">
    <property type="entry name" value="DPH1/DPH2_1"/>
</dbReference>
<proteinExistence type="inferred from homology"/>
<comment type="catalytic activity">
    <reaction evidence="14">
        <text>L-histidyl-[translation elongation factor 2] + S-adenosyl-L-methionine = 2-[(3S)-amino-3-carboxypropyl]-L-histidyl-[translation elongation factor 2] + S-methyl-5'-thioadenosine + H(+)</text>
        <dbReference type="Rhea" id="RHEA:36783"/>
        <dbReference type="Rhea" id="RHEA-COMP:9748"/>
        <dbReference type="Rhea" id="RHEA-COMP:9749"/>
        <dbReference type="ChEBI" id="CHEBI:15378"/>
        <dbReference type="ChEBI" id="CHEBI:17509"/>
        <dbReference type="ChEBI" id="CHEBI:29979"/>
        <dbReference type="ChEBI" id="CHEBI:59789"/>
        <dbReference type="ChEBI" id="CHEBI:73995"/>
        <dbReference type="EC" id="2.5.1.108"/>
    </reaction>
</comment>
<dbReference type="PANTHER" id="PTHR10762">
    <property type="entry name" value="DIPHTHAMIDE BIOSYNTHESIS PROTEIN"/>
    <property type="match status" value="1"/>
</dbReference>
<evidence type="ECO:0000256" key="10">
    <source>
        <dbReference type="ARBA" id="ARBA00023014"/>
    </source>
</evidence>
<dbReference type="FunFam" id="3.40.50.11850:FF:000001">
    <property type="entry name" value="2-(3-amino-3-carboxypropyl)histidine synthase subunit 1"/>
    <property type="match status" value="1"/>
</dbReference>
<evidence type="ECO:0000256" key="14">
    <source>
        <dbReference type="ARBA" id="ARBA00048403"/>
    </source>
</evidence>
<keyword evidence="8" id="KW-0479">Metal-binding</keyword>
<keyword evidence="16" id="KW-1185">Reference proteome</keyword>
<dbReference type="OrthoDB" id="1649088at2759"/>
<evidence type="ECO:0000256" key="4">
    <source>
        <dbReference type="ARBA" id="ARBA00012221"/>
    </source>
</evidence>
<comment type="cofactor">
    <cofactor evidence="1">
        <name>[4Fe-4S] cluster</name>
        <dbReference type="ChEBI" id="CHEBI:49883"/>
    </cofactor>
</comment>
<dbReference type="Gene3D" id="3.40.50.11850">
    <property type="entry name" value="Diphthamide synthesis DPH1/DPH2 domain 2"/>
    <property type="match status" value="1"/>
</dbReference>
<dbReference type="GO" id="GO:0017183">
    <property type="term" value="P:protein histidyl modification to diphthamide"/>
    <property type="evidence" value="ECO:0007669"/>
    <property type="project" value="UniProtKB-UniPathway"/>
</dbReference>
<evidence type="ECO:0000313" key="16">
    <source>
        <dbReference type="Proteomes" id="UP000272942"/>
    </source>
</evidence>
<evidence type="ECO:0000256" key="6">
    <source>
        <dbReference type="ARBA" id="ARBA00022679"/>
    </source>
</evidence>
<evidence type="ECO:0000313" key="17">
    <source>
        <dbReference type="WBParaSite" id="ECPE_0001371201-mRNA-1"/>
    </source>
</evidence>
<reference evidence="15 16" key="2">
    <citation type="submission" date="2018-11" db="EMBL/GenBank/DDBJ databases">
        <authorList>
            <consortium name="Pathogen Informatics"/>
        </authorList>
    </citation>
    <scope>NUCLEOTIDE SEQUENCE [LARGE SCALE GENOMIC DNA]</scope>
    <source>
        <strain evidence="15 16">Egypt</strain>
    </source>
</reference>
<evidence type="ECO:0000256" key="3">
    <source>
        <dbReference type="ARBA" id="ARBA00010173"/>
    </source>
</evidence>
<evidence type="ECO:0000256" key="12">
    <source>
        <dbReference type="ARBA" id="ARBA00032574"/>
    </source>
</evidence>
<evidence type="ECO:0000256" key="5">
    <source>
        <dbReference type="ARBA" id="ARBA00021915"/>
    </source>
</evidence>
<dbReference type="GO" id="GO:0051536">
    <property type="term" value="F:iron-sulfur cluster binding"/>
    <property type="evidence" value="ECO:0007669"/>
    <property type="project" value="UniProtKB-KW"/>
</dbReference>
<keyword evidence="6" id="KW-0808">Transferase</keyword>
<evidence type="ECO:0000256" key="13">
    <source>
        <dbReference type="ARBA" id="ARBA00032789"/>
    </source>
</evidence>
<dbReference type="Pfam" id="PF01866">
    <property type="entry name" value="Diphthamide_syn"/>
    <property type="match status" value="1"/>
</dbReference>
<dbReference type="InterPro" id="IPR035435">
    <property type="entry name" value="DPH1/DPH2_euk_archaea"/>
</dbReference>
<keyword evidence="10" id="KW-0411">Iron-sulfur</keyword>
<comment type="pathway">
    <text evidence="2">Protein modification; peptidyl-diphthamide biosynthesis.</text>
</comment>
<evidence type="ECO:0000313" key="15">
    <source>
        <dbReference type="EMBL" id="VDP90942.1"/>
    </source>
</evidence>
<protein>
    <recommendedName>
        <fullName evidence="5">2-(3-amino-3-carboxypropyl)histidine synthase subunit 1</fullName>
        <ecNumber evidence="4">2.5.1.108</ecNumber>
    </recommendedName>
    <alternativeName>
        <fullName evidence="12">Diphthamide biosynthesis protein 1</fullName>
    </alternativeName>
    <alternativeName>
        <fullName evidence="13">Diphtheria toxin resistance protein 1</fullName>
    </alternativeName>
    <alternativeName>
        <fullName evidence="11">S-adenosyl-L-methionine:L-histidine 3-amino-3-carboxypropyltransferase 1</fullName>
    </alternativeName>
</protein>
<dbReference type="EC" id="2.5.1.108" evidence="4"/>
<evidence type="ECO:0000256" key="2">
    <source>
        <dbReference type="ARBA" id="ARBA00005156"/>
    </source>
</evidence>
<dbReference type="NCBIfam" id="TIGR00322">
    <property type="entry name" value="diphth2_R"/>
    <property type="match status" value="1"/>
</dbReference>
<dbReference type="WBParaSite" id="ECPE_0001371201-mRNA-1">
    <property type="protein sequence ID" value="ECPE_0001371201-mRNA-1"/>
    <property type="gene ID" value="ECPE_0001371201"/>
</dbReference>